<gene>
    <name evidence="8" type="ORF">SAMN06265338_1303</name>
</gene>
<dbReference type="AlphaFoldDB" id="A0A212SE99"/>
<evidence type="ECO:0000256" key="2">
    <source>
        <dbReference type="ARBA" id="ARBA00022729"/>
    </source>
</evidence>
<evidence type="ECO:0000256" key="1">
    <source>
        <dbReference type="ARBA" id="ARBA00004442"/>
    </source>
</evidence>
<keyword evidence="2 6" id="KW-0732">Signal</keyword>
<evidence type="ECO:0000256" key="5">
    <source>
        <dbReference type="ARBA" id="ARBA00038306"/>
    </source>
</evidence>
<dbReference type="PANTHER" id="PTHR34001:SF3">
    <property type="entry name" value="BLL7405 PROTEIN"/>
    <property type="match status" value="1"/>
</dbReference>
<dbReference type="InterPro" id="IPR051692">
    <property type="entry name" value="OMP-like"/>
</dbReference>
<dbReference type="SUPFAM" id="SSF56925">
    <property type="entry name" value="OMPA-like"/>
    <property type="match status" value="1"/>
</dbReference>
<dbReference type="Gene3D" id="2.40.160.20">
    <property type="match status" value="1"/>
</dbReference>
<keyword evidence="9" id="KW-1185">Reference proteome</keyword>
<dbReference type="Pfam" id="PF13505">
    <property type="entry name" value="OMP_b-brl"/>
    <property type="match status" value="1"/>
</dbReference>
<dbReference type="InterPro" id="IPR027385">
    <property type="entry name" value="Beta-barrel_OMP"/>
</dbReference>
<evidence type="ECO:0000256" key="3">
    <source>
        <dbReference type="ARBA" id="ARBA00023136"/>
    </source>
</evidence>
<dbReference type="PANTHER" id="PTHR34001">
    <property type="entry name" value="BLL7405 PROTEIN"/>
    <property type="match status" value="1"/>
</dbReference>
<dbReference type="OrthoDB" id="9815357at2"/>
<feature type="chain" id="PRO_5011967785" evidence="6">
    <location>
        <begin position="19"/>
        <end position="228"/>
    </location>
</feature>
<dbReference type="Proteomes" id="UP000198418">
    <property type="component" value="Unassembled WGS sequence"/>
</dbReference>
<dbReference type="RefSeq" id="WP_088522552.1">
    <property type="nucleotide sequence ID" value="NZ_FYDG01000030.1"/>
</dbReference>
<comment type="similarity">
    <text evidence="5">Belongs to the Omp25/RopB family.</text>
</comment>
<comment type="subcellular location">
    <subcellularLocation>
        <location evidence="1">Cell outer membrane</location>
    </subcellularLocation>
</comment>
<evidence type="ECO:0000313" key="9">
    <source>
        <dbReference type="Proteomes" id="UP000198418"/>
    </source>
</evidence>
<reference evidence="9" key="1">
    <citation type="submission" date="2017-06" db="EMBL/GenBank/DDBJ databases">
        <authorList>
            <person name="Varghese N."/>
            <person name="Submissions S."/>
        </authorList>
    </citation>
    <scope>NUCLEOTIDE SEQUENCE [LARGE SCALE GENOMIC DNA]</scope>
    <source>
        <strain evidence="9">DSM 137</strain>
    </source>
</reference>
<evidence type="ECO:0000313" key="8">
    <source>
        <dbReference type="EMBL" id="SNB83777.1"/>
    </source>
</evidence>
<keyword evidence="3" id="KW-0472">Membrane</keyword>
<dbReference type="InterPro" id="IPR011250">
    <property type="entry name" value="OMP/PagP_B-barrel"/>
</dbReference>
<proteinExistence type="inferred from homology"/>
<name>A0A212SE99_RHOAC</name>
<dbReference type="EMBL" id="FYDG01000030">
    <property type="protein sequence ID" value="SNB83777.1"/>
    <property type="molecule type" value="Genomic_DNA"/>
</dbReference>
<evidence type="ECO:0000256" key="6">
    <source>
        <dbReference type="SAM" id="SignalP"/>
    </source>
</evidence>
<protein>
    <submittedName>
        <fullName evidence="8">Outer membrane immunogenic protein</fullName>
    </submittedName>
</protein>
<keyword evidence="4" id="KW-0998">Cell outer membrane</keyword>
<evidence type="ECO:0000259" key="7">
    <source>
        <dbReference type="Pfam" id="PF13505"/>
    </source>
</evidence>
<dbReference type="GO" id="GO:0009279">
    <property type="term" value="C:cell outer membrane"/>
    <property type="evidence" value="ECO:0007669"/>
    <property type="project" value="UniProtKB-SubCell"/>
</dbReference>
<feature type="signal peptide" evidence="6">
    <location>
        <begin position="1"/>
        <end position="18"/>
    </location>
</feature>
<evidence type="ECO:0000256" key="4">
    <source>
        <dbReference type="ARBA" id="ARBA00023237"/>
    </source>
</evidence>
<feature type="domain" description="Outer membrane protein beta-barrel" evidence="7">
    <location>
        <begin position="7"/>
        <end position="216"/>
    </location>
</feature>
<organism evidence="8 9">
    <name type="scientific">Rhodoblastus acidophilus</name>
    <name type="common">Rhodopseudomonas acidophila</name>
    <dbReference type="NCBI Taxonomy" id="1074"/>
    <lineage>
        <taxon>Bacteria</taxon>
        <taxon>Pseudomonadati</taxon>
        <taxon>Pseudomonadota</taxon>
        <taxon>Alphaproteobacteria</taxon>
        <taxon>Hyphomicrobiales</taxon>
        <taxon>Rhodoblastaceae</taxon>
        <taxon>Rhodoblastus</taxon>
    </lineage>
</organism>
<sequence>MLKRLASALALVAAPALAADLPSVKAPPAPPPLLTTYNWTGLYAGLDLGGVWGSAKFSTPGFATTQDGDSVLGGAFIGYNRQYGAFVVGLEGDVQGLGADKTSAGLRFRQNLLASVNGRVGYAFDRVLIYAIGGVAFTDSRFDIGATRVDGEETGYDVGGGVEYAFLPNWTVRAEYRYYDFGKTNRTITTGGAAFPTPWSVTKTDNTFRAGVAYKFSEPDSAPVVAKY</sequence>
<accession>A0A212SE99</accession>